<keyword evidence="2" id="KW-1185">Reference proteome</keyword>
<reference evidence="1 2" key="1">
    <citation type="journal article" date="2023" name="Nucleic Acids Res.">
        <title>The hologenome of Daphnia magna reveals possible DNA methylation and microbiome-mediated evolution of the host genome.</title>
        <authorList>
            <person name="Chaturvedi A."/>
            <person name="Li X."/>
            <person name="Dhandapani V."/>
            <person name="Marshall H."/>
            <person name="Kissane S."/>
            <person name="Cuenca-Cambronero M."/>
            <person name="Asole G."/>
            <person name="Calvet F."/>
            <person name="Ruiz-Romero M."/>
            <person name="Marangio P."/>
            <person name="Guigo R."/>
            <person name="Rago D."/>
            <person name="Mirbahai L."/>
            <person name="Eastwood N."/>
            <person name="Colbourne J.K."/>
            <person name="Zhou J."/>
            <person name="Mallon E."/>
            <person name="Orsini L."/>
        </authorList>
    </citation>
    <scope>NUCLEOTIDE SEQUENCE [LARGE SCALE GENOMIC DNA]</scope>
    <source>
        <strain evidence="1">LRV0_1</strain>
    </source>
</reference>
<gene>
    <name evidence="1" type="ORF">OUZ56_016709</name>
</gene>
<dbReference type="EMBL" id="JAOYFB010000038">
    <property type="protein sequence ID" value="KAK4027662.1"/>
    <property type="molecule type" value="Genomic_DNA"/>
</dbReference>
<comment type="caution">
    <text evidence="1">The sequence shown here is derived from an EMBL/GenBank/DDBJ whole genome shotgun (WGS) entry which is preliminary data.</text>
</comment>
<name>A0ABR0ARB7_9CRUS</name>
<protein>
    <submittedName>
        <fullName evidence="1">Uncharacterized protein</fullName>
    </submittedName>
</protein>
<sequence length="424" mass="47604">MWKLKDQAIPEHLLSEFGDDRLAGFSSTSKTKKGVLTKRNPFAECNNANHQPLVTSKAFKIGVFNTSSPHDQLMVDANPGFEFVSQDTTSSTVIQAGKSVAKRNLCAPRQPACGSFTHPTETKEVETDSNCCPMDEVPSTNMEFQGDQVIPAGQGVTVHDIRYGQPLSDMLIPVESVATDAGCQQIIEAPALSVADPQSVSDVPVTLHENESSVRNESSTTSFDFDLLTRVVNLPSKWRWDTVDHSCYTSIMSGKECVHKIVLITSTLLTFFMNGREFIFPFLKNKMWAHIDLQRSLVEFDTLHPCSGMLDHTLYSYRNVKSPLLTELRSLKCKKVCNRDEKQCTNYQIGEGKIKYIKMTQAQTVASQTKRLKANQRRIQRFIVYGKKAMIWQRFSSLLFHFSCRLLATSCEQCKAYGVVDETV</sequence>
<organism evidence="1 2">
    <name type="scientific">Daphnia magna</name>
    <dbReference type="NCBI Taxonomy" id="35525"/>
    <lineage>
        <taxon>Eukaryota</taxon>
        <taxon>Metazoa</taxon>
        <taxon>Ecdysozoa</taxon>
        <taxon>Arthropoda</taxon>
        <taxon>Crustacea</taxon>
        <taxon>Branchiopoda</taxon>
        <taxon>Diplostraca</taxon>
        <taxon>Cladocera</taxon>
        <taxon>Anomopoda</taxon>
        <taxon>Daphniidae</taxon>
        <taxon>Daphnia</taxon>
    </lineage>
</organism>
<evidence type="ECO:0000313" key="2">
    <source>
        <dbReference type="Proteomes" id="UP001234178"/>
    </source>
</evidence>
<dbReference type="Proteomes" id="UP001234178">
    <property type="component" value="Unassembled WGS sequence"/>
</dbReference>
<evidence type="ECO:0000313" key="1">
    <source>
        <dbReference type="EMBL" id="KAK4027662.1"/>
    </source>
</evidence>
<accession>A0ABR0ARB7</accession>
<proteinExistence type="predicted"/>